<evidence type="ECO:0000256" key="3">
    <source>
        <dbReference type="ARBA" id="ARBA00023306"/>
    </source>
</evidence>
<dbReference type="GO" id="GO:0003677">
    <property type="term" value="F:DNA binding"/>
    <property type="evidence" value="ECO:0007669"/>
    <property type="project" value="UniProtKB-UniRule"/>
</dbReference>
<evidence type="ECO:0000256" key="4">
    <source>
        <dbReference type="HAMAP-Rule" id="MF_01420"/>
    </source>
</evidence>
<reference evidence="8 9" key="1">
    <citation type="submission" date="2017-06" db="EMBL/GenBank/DDBJ databases">
        <title>Draft genome sequence of anaerobic fermentative bacterium Anaeromicrobium sediminis DY2726D isolated from West Pacific Ocean sediments.</title>
        <authorList>
            <person name="Zeng X."/>
        </authorList>
    </citation>
    <scope>NUCLEOTIDE SEQUENCE [LARGE SCALE GENOMIC DNA]</scope>
    <source>
        <strain evidence="8 9">DY2726D</strain>
    </source>
</reference>
<dbReference type="InterPro" id="IPR027434">
    <property type="entry name" value="Homing_endonucl"/>
</dbReference>
<evidence type="ECO:0000256" key="1">
    <source>
        <dbReference type="ARBA" id="ARBA00022618"/>
    </source>
</evidence>
<evidence type="ECO:0000313" key="8">
    <source>
        <dbReference type="EMBL" id="PAB58143.1"/>
    </source>
</evidence>
<dbReference type="Pfam" id="PF10298">
    <property type="entry name" value="WhiA_N"/>
    <property type="match status" value="1"/>
</dbReference>
<accession>A0A267MH61</accession>
<evidence type="ECO:0000256" key="2">
    <source>
        <dbReference type="ARBA" id="ARBA00023125"/>
    </source>
</evidence>
<dbReference type="GO" id="GO:0051301">
    <property type="term" value="P:cell division"/>
    <property type="evidence" value="ECO:0007669"/>
    <property type="project" value="UniProtKB-UniRule"/>
</dbReference>
<comment type="function">
    <text evidence="4">Involved in cell division and chromosome segregation.</text>
</comment>
<evidence type="ECO:0000313" key="9">
    <source>
        <dbReference type="Proteomes" id="UP000216024"/>
    </source>
</evidence>
<dbReference type="Pfam" id="PF14527">
    <property type="entry name" value="LAGLIDADG_WhiA"/>
    <property type="match status" value="1"/>
</dbReference>
<dbReference type="InterPro" id="IPR039518">
    <property type="entry name" value="WhiA_LAGLIDADG_dom"/>
</dbReference>
<gene>
    <name evidence="4 8" type="primary">whiA</name>
    <name evidence="8" type="ORF">CCE28_16855</name>
</gene>
<organism evidence="8 9">
    <name type="scientific">Anaeromicrobium sediminis</name>
    <dbReference type="NCBI Taxonomy" id="1478221"/>
    <lineage>
        <taxon>Bacteria</taxon>
        <taxon>Bacillati</taxon>
        <taxon>Bacillota</taxon>
        <taxon>Clostridia</taxon>
        <taxon>Peptostreptococcales</taxon>
        <taxon>Thermotaleaceae</taxon>
        <taxon>Anaeromicrobium</taxon>
    </lineage>
</organism>
<dbReference type="Gene3D" id="3.10.28.10">
    <property type="entry name" value="Homing endonucleases"/>
    <property type="match status" value="1"/>
</dbReference>
<dbReference type="Proteomes" id="UP000216024">
    <property type="component" value="Unassembled WGS sequence"/>
</dbReference>
<protein>
    <recommendedName>
        <fullName evidence="4">Probable cell division protein WhiA</fullName>
    </recommendedName>
</protein>
<dbReference type="SUPFAM" id="SSF55608">
    <property type="entry name" value="Homing endonucleases"/>
    <property type="match status" value="1"/>
</dbReference>
<dbReference type="GO" id="GO:0043937">
    <property type="term" value="P:regulation of sporulation"/>
    <property type="evidence" value="ECO:0007669"/>
    <property type="project" value="InterPro"/>
</dbReference>
<sequence length="320" mass="36353">MSFSMRTKNELSREMPENKCCQLAELSALIRMSGTIQLAGFQKVNIKIVTENAAIARKIFTLIKKCFGIHTELRVRKNKLLKKNNHYVIIISSEAGANEILTDVGILRCKENTFSLDYSIPQNLIEKNCCRRSYVRGAFLGAGSVSDPEKTYHLEFVNNSEKHSEDLKELLWQYDLSAKTVIRKNSHIVYVKEGDCIVDLLNIMGAHAALLKLENIRIVKEMRNNVNRIVNCETANLNKIVNASIRQINNIEYIQKTEGFKILPDNLREIAEVRLNYREASLKELGQMLDPPVGKSGVNHRLRKIEKIADRIRSGKGGAK</sequence>
<dbReference type="InterPro" id="IPR023054">
    <property type="entry name" value="Sporulation_regulator_WhiA_C"/>
</dbReference>
<dbReference type="NCBIfam" id="TIGR00647">
    <property type="entry name" value="DNA_bind_WhiA"/>
    <property type="match status" value="1"/>
</dbReference>
<dbReference type="InterPro" id="IPR018478">
    <property type="entry name" value="Sporu_reg_WhiA_N_dom"/>
</dbReference>
<dbReference type="HAMAP" id="MF_01420">
    <property type="entry name" value="HTH_type_WhiA"/>
    <property type="match status" value="1"/>
</dbReference>
<evidence type="ECO:0000259" key="7">
    <source>
        <dbReference type="Pfam" id="PF14527"/>
    </source>
</evidence>
<name>A0A267MH61_9FIRM</name>
<dbReference type="Pfam" id="PF02650">
    <property type="entry name" value="HTH_WhiA"/>
    <property type="match status" value="1"/>
</dbReference>
<dbReference type="EMBL" id="NIBG01000019">
    <property type="protein sequence ID" value="PAB58143.1"/>
    <property type="molecule type" value="Genomic_DNA"/>
</dbReference>
<dbReference type="PANTHER" id="PTHR37307">
    <property type="entry name" value="CELL DIVISION PROTEIN WHIA-RELATED"/>
    <property type="match status" value="1"/>
</dbReference>
<feature type="domain" description="Sporulation regulator WhiA C-terminal" evidence="5">
    <location>
        <begin position="226"/>
        <end position="309"/>
    </location>
</feature>
<comment type="caution">
    <text evidence="8">The sequence shown here is derived from an EMBL/GenBank/DDBJ whole genome shotgun (WGS) entry which is preliminary data.</text>
</comment>
<dbReference type="InterPro" id="IPR003802">
    <property type="entry name" value="Sporulation_regulator_WhiA"/>
</dbReference>
<evidence type="ECO:0000259" key="5">
    <source>
        <dbReference type="Pfam" id="PF02650"/>
    </source>
</evidence>
<keyword evidence="2 4" id="KW-0238">DNA-binding</keyword>
<dbReference type="AlphaFoldDB" id="A0A267MH61"/>
<dbReference type="OrthoDB" id="401278at2"/>
<keyword evidence="3 4" id="KW-0131">Cell cycle</keyword>
<feature type="domain" description="Sporulation transcription regulator WhiA N-terminal" evidence="6">
    <location>
        <begin position="19"/>
        <end position="107"/>
    </location>
</feature>
<keyword evidence="9" id="KW-1185">Reference proteome</keyword>
<comment type="similarity">
    <text evidence="4">Belongs to the WhiA family.</text>
</comment>
<feature type="domain" description="WhiA LAGLIDADG-like" evidence="7">
    <location>
        <begin position="132"/>
        <end position="223"/>
    </location>
</feature>
<keyword evidence="1 4" id="KW-0132">Cell division</keyword>
<dbReference type="RefSeq" id="WP_095134896.1">
    <property type="nucleotide sequence ID" value="NZ_NIBG01000019.1"/>
</dbReference>
<proteinExistence type="inferred from homology"/>
<dbReference type="PANTHER" id="PTHR37307:SF1">
    <property type="entry name" value="CELL DIVISION PROTEIN WHIA-RELATED"/>
    <property type="match status" value="1"/>
</dbReference>
<evidence type="ECO:0000259" key="6">
    <source>
        <dbReference type="Pfam" id="PF10298"/>
    </source>
</evidence>